<evidence type="ECO:0000256" key="4">
    <source>
        <dbReference type="ARBA" id="ARBA00023315"/>
    </source>
</evidence>
<dbReference type="Pfam" id="PF00696">
    <property type="entry name" value="AA_kinase"/>
    <property type="match status" value="1"/>
</dbReference>
<evidence type="ECO:0000256" key="5">
    <source>
        <dbReference type="ARBA" id="ARBA00048372"/>
    </source>
</evidence>
<evidence type="ECO:0000313" key="9">
    <source>
        <dbReference type="Proteomes" id="UP000325713"/>
    </source>
</evidence>
<dbReference type="Pfam" id="PF00583">
    <property type="entry name" value="Acetyltransf_1"/>
    <property type="match status" value="1"/>
</dbReference>
<evidence type="ECO:0000256" key="3">
    <source>
        <dbReference type="ARBA" id="ARBA00022679"/>
    </source>
</evidence>
<feature type="domain" description="N-acetyltransferase" evidence="7">
    <location>
        <begin position="290"/>
        <end position="430"/>
    </location>
</feature>
<dbReference type="EC" id="2.3.1.1" evidence="6"/>
<evidence type="ECO:0000313" key="8">
    <source>
        <dbReference type="EMBL" id="QEY25654.1"/>
    </source>
</evidence>
<dbReference type="GO" id="GO:0004042">
    <property type="term" value="F:L-glutamate N-acetyltransferase activity"/>
    <property type="evidence" value="ECO:0007669"/>
    <property type="project" value="UniProtKB-UniRule"/>
</dbReference>
<reference evidence="8 9" key="1">
    <citation type="submission" date="2018-08" db="EMBL/GenBank/DDBJ databases">
        <title>Neisseria zalophi ATCC BAA-2455 complete genome.</title>
        <authorList>
            <person name="Veseli I.A."/>
            <person name="Buttler R."/>
            <person name="Mascarenhas dos Santos A.C."/>
            <person name="Pombert J.-F."/>
        </authorList>
    </citation>
    <scope>NUCLEOTIDE SEQUENCE [LARGE SCALE GENOMIC DNA]</scope>
    <source>
        <strain evidence="8 9">ATCC BAA-2455</strain>
    </source>
</reference>
<dbReference type="PIRSF" id="PIRSF000423">
    <property type="entry name" value="ArgA"/>
    <property type="match status" value="1"/>
</dbReference>
<keyword evidence="4 6" id="KW-0012">Acyltransferase</keyword>
<dbReference type="GO" id="GO:0006526">
    <property type="term" value="P:L-arginine biosynthetic process"/>
    <property type="evidence" value="ECO:0007669"/>
    <property type="project" value="UniProtKB-UniRule"/>
</dbReference>
<keyword evidence="6" id="KW-0028">Amino-acid biosynthesis</keyword>
<organism evidence="8 9">
    <name type="scientific">Neisseria zalophi</name>
    <dbReference type="NCBI Taxonomy" id="640030"/>
    <lineage>
        <taxon>Bacteria</taxon>
        <taxon>Pseudomonadati</taxon>
        <taxon>Pseudomonadota</taxon>
        <taxon>Betaproteobacteria</taxon>
        <taxon>Neisseriales</taxon>
        <taxon>Neisseriaceae</taxon>
        <taxon>Neisseria</taxon>
    </lineage>
</organism>
<dbReference type="InterPro" id="IPR036393">
    <property type="entry name" value="AceGlu_kinase-like_sf"/>
</dbReference>
<dbReference type="NCBIfam" id="TIGR01890">
    <property type="entry name" value="N-Ac-Glu-synth"/>
    <property type="match status" value="1"/>
</dbReference>
<evidence type="ECO:0000256" key="6">
    <source>
        <dbReference type="HAMAP-Rule" id="MF_01105"/>
    </source>
</evidence>
<dbReference type="SUPFAM" id="SSF55729">
    <property type="entry name" value="Acyl-CoA N-acyltransferases (Nat)"/>
    <property type="match status" value="1"/>
</dbReference>
<dbReference type="SUPFAM" id="SSF53633">
    <property type="entry name" value="Carbamate kinase-like"/>
    <property type="match status" value="1"/>
</dbReference>
<dbReference type="EMBL" id="CP031700">
    <property type="protein sequence ID" value="QEY25654.1"/>
    <property type="molecule type" value="Genomic_DNA"/>
</dbReference>
<protein>
    <recommendedName>
        <fullName evidence="6">Amino-acid acetyltransferase</fullName>
        <ecNumber evidence="6">2.3.1.1</ecNumber>
    </recommendedName>
    <alternativeName>
        <fullName evidence="6">N-acetylglutamate synthase</fullName>
        <shortName evidence="6">AGS</shortName>
        <shortName evidence="6">NAGS</shortName>
    </alternativeName>
</protein>
<gene>
    <name evidence="6 8" type="primary">argA</name>
    <name evidence="8" type="ORF">D0T92_03260</name>
</gene>
<dbReference type="OrthoDB" id="9802238at2"/>
<dbReference type="Gene3D" id="3.40.1160.10">
    <property type="entry name" value="Acetylglutamate kinase-like"/>
    <property type="match status" value="1"/>
</dbReference>
<keyword evidence="6" id="KW-0963">Cytoplasm</keyword>
<dbReference type="InterPro" id="IPR016181">
    <property type="entry name" value="Acyl_CoA_acyltransferase"/>
</dbReference>
<dbReference type="UniPathway" id="UPA00068">
    <property type="reaction ID" value="UER00106"/>
</dbReference>
<sequence length="440" mass="48418">MTNVVDFISDFREAAPYIQYLRGKTLVVGVADSLLSGETLRTLATDLNLIAGLGVRLVVVHGSRTQINALDTVAGRSPEYYNGRRITDDDTLIHAKQACGMIRSDIEAALLTGIAHTPFRSRPLSIAGGNFVSARPLGVIDGIDMCHTGIVRKVDTEGIRSRLNDGALVLISPIGHSLSGKTFNLSMGDIAEAAAIALQAEKLVYLIEEEGIIDAQGEVWSNLSAQEARTLLDNQTVSPEQRRLLQSAVNAVENGIKRTQILSGRKNGSLIAELFTRHGVGTSIALDAFMHIREAQIGDIPEITNLIRPLEEQGVLLRRSREYLENHIGEFSVLEHDNQIYGCVALKTFPDSDAGELACLVVLPEARDSGYGERLLEHLIHQARKRHILRLFALSTHTGEWFIERGFQTASSEELPAGRLSEYLESKRRSKVFVYHIKPE</sequence>
<dbReference type="PROSITE" id="PS51186">
    <property type="entry name" value="GNAT"/>
    <property type="match status" value="1"/>
</dbReference>
<dbReference type="InterPro" id="IPR001048">
    <property type="entry name" value="Asp/Glu/Uridylate_kinase"/>
</dbReference>
<dbReference type="InterPro" id="IPR000182">
    <property type="entry name" value="GNAT_dom"/>
</dbReference>
<evidence type="ECO:0000256" key="1">
    <source>
        <dbReference type="ARBA" id="ARBA00004925"/>
    </source>
</evidence>
<dbReference type="Proteomes" id="UP000325713">
    <property type="component" value="Chromosome"/>
</dbReference>
<dbReference type="PANTHER" id="PTHR30602">
    <property type="entry name" value="AMINO-ACID ACETYLTRANSFERASE"/>
    <property type="match status" value="1"/>
</dbReference>
<dbReference type="HAMAP" id="MF_01105">
    <property type="entry name" value="N_acetyl_glu_synth"/>
    <property type="match status" value="1"/>
</dbReference>
<keyword evidence="6" id="KW-0055">Arginine biosynthesis</keyword>
<dbReference type="KEGG" id="nzl:D0T92_03260"/>
<proteinExistence type="inferred from homology"/>
<comment type="pathway">
    <text evidence="1 6">Amino-acid biosynthesis; L-arginine biosynthesis; N(2)-acetyl-L-ornithine from L-glutamate: step 1/4.</text>
</comment>
<dbReference type="PANTHER" id="PTHR30602:SF12">
    <property type="entry name" value="AMINO-ACID ACETYLTRANSFERASE NAGS1, CHLOROPLASTIC-RELATED"/>
    <property type="match status" value="1"/>
</dbReference>
<keyword evidence="3 6" id="KW-0808">Transferase</keyword>
<comment type="similarity">
    <text evidence="2 6">Belongs to the acetyltransferase family. ArgA subfamily.</text>
</comment>
<dbReference type="Gene3D" id="3.40.630.30">
    <property type="match status" value="1"/>
</dbReference>
<name>A0A5J6PTM1_9NEIS</name>
<dbReference type="InterPro" id="IPR010167">
    <property type="entry name" value="NH2A_AcTrfase"/>
</dbReference>
<accession>A0A5J6PTM1</accession>
<evidence type="ECO:0000259" key="7">
    <source>
        <dbReference type="PROSITE" id="PS51186"/>
    </source>
</evidence>
<dbReference type="NCBIfam" id="NF003641">
    <property type="entry name" value="PRK05279.1"/>
    <property type="match status" value="1"/>
</dbReference>
<dbReference type="AlphaFoldDB" id="A0A5J6PTM1"/>
<comment type="catalytic activity">
    <reaction evidence="5 6">
        <text>L-glutamate + acetyl-CoA = N-acetyl-L-glutamate + CoA + H(+)</text>
        <dbReference type="Rhea" id="RHEA:24292"/>
        <dbReference type="ChEBI" id="CHEBI:15378"/>
        <dbReference type="ChEBI" id="CHEBI:29985"/>
        <dbReference type="ChEBI" id="CHEBI:44337"/>
        <dbReference type="ChEBI" id="CHEBI:57287"/>
        <dbReference type="ChEBI" id="CHEBI:57288"/>
        <dbReference type="EC" id="2.3.1.1"/>
    </reaction>
</comment>
<dbReference type="RefSeq" id="WP_151050174.1">
    <property type="nucleotide sequence ID" value="NZ_CP031700.1"/>
</dbReference>
<dbReference type="GO" id="GO:0005737">
    <property type="term" value="C:cytoplasm"/>
    <property type="evidence" value="ECO:0007669"/>
    <property type="project" value="UniProtKB-SubCell"/>
</dbReference>
<comment type="subcellular location">
    <subcellularLocation>
        <location evidence="6">Cytoplasm</location>
    </subcellularLocation>
</comment>
<dbReference type="CDD" id="cd04301">
    <property type="entry name" value="NAT_SF"/>
    <property type="match status" value="1"/>
</dbReference>
<evidence type="ECO:0000256" key="2">
    <source>
        <dbReference type="ARBA" id="ARBA00009145"/>
    </source>
</evidence>
<comment type="miscellaneous">
    <text evidence="6">In bacteria which possess the bifunctional enzyme ornithine acetyltransferase/N-acetylglutamate synthase (ArgJ), ArgA fulfills an anaplerotic role.</text>
</comment>
<keyword evidence="9" id="KW-1185">Reference proteome</keyword>